<feature type="repeat" description="ANK" evidence="7">
    <location>
        <begin position="920"/>
        <end position="944"/>
    </location>
</feature>
<name>A0A833SXH3_PHYIN</name>
<dbReference type="Proteomes" id="UP000704712">
    <property type="component" value="Unassembled WGS sequence"/>
</dbReference>
<dbReference type="SMART" id="SM00249">
    <property type="entry name" value="PHD"/>
    <property type="match status" value="1"/>
</dbReference>
<dbReference type="PANTHER" id="PTHR24198">
    <property type="entry name" value="ANKYRIN REPEAT AND PROTEIN KINASE DOMAIN-CONTAINING PROTEIN"/>
    <property type="match status" value="1"/>
</dbReference>
<dbReference type="SUPFAM" id="SSF56204">
    <property type="entry name" value="Hect, E3 ligase catalytic domain"/>
    <property type="match status" value="1"/>
</dbReference>
<keyword evidence="3" id="KW-0863">Zinc-finger</keyword>
<dbReference type="PANTHER" id="PTHR24198:SF165">
    <property type="entry name" value="ANKYRIN REPEAT-CONTAINING PROTEIN-RELATED"/>
    <property type="match status" value="1"/>
</dbReference>
<dbReference type="Gene3D" id="3.30.40.10">
    <property type="entry name" value="Zinc/RING finger domain, C3HC4 (zinc finger)"/>
    <property type="match status" value="1"/>
</dbReference>
<dbReference type="Gene3D" id="1.25.40.20">
    <property type="entry name" value="Ankyrin repeat-containing domain"/>
    <property type="match status" value="2"/>
</dbReference>
<evidence type="ECO:0000256" key="10">
    <source>
        <dbReference type="SAM" id="Phobius"/>
    </source>
</evidence>
<accession>A0A833SXH3</accession>
<dbReference type="PROSITE" id="PS50088">
    <property type="entry name" value="ANK_REPEAT"/>
    <property type="match status" value="2"/>
</dbReference>
<feature type="compositionally biased region" description="Basic and acidic residues" evidence="9">
    <location>
        <begin position="297"/>
        <end position="392"/>
    </location>
</feature>
<evidence type="ECO:0000256" key="3">
    <source>
        <dbReference type="ARBA" id="ARBA00022771"/>
    </source>
</evidence>
<dbReference type="Gene3D" id="3.30.2410.10">
    <property type="entry name" value="Hect, E3 ligase catalytic domain"/>
    <property type="match status" value="1"/>
</dbReference>
<keyword evidence="4 8" id="KW-0833">Ubl conjugation pathway</keyword>
<dbReference type="InterPro" id="IPR000569">
    <property type="entry name" value="HECT_dom"/>
</dbReference>
<evidence type="ECO:0000313" key="14">
    <source>
        <dbReference type="Proteomes" id="UP000602510"/>
    </source>
</evidence>
<evidence type="ECO:0000256" key="7">
    <source>
        <dbReference type="PROSITE-ProRule" id="PRU00023"/>
    </source>
</evidence>
<evidence type="ECO:0000256" key="8">
    <source>
        <dbReference type="PROSITE-ProRule" id="PRU00104"/>
    </source>
</evidence>
<keyword evidence="5" id="KW-0862">Zinc</keyword>
<feature type="transmembrane region" description="Helical" evidence="10">
    <location>
        <begin position="1224"/>
        <end position="1245"/>
    </location>
</feature>
<dbReference type="InterPro" id="IPR035983">
    <property type="entry name" value="Hect_E3_ubiquitin_ligase"/>
</dbReference>
<dbReference type="InterPro" id="IPR036770">
    <property type="entry name" value="Ankyrin_rpt-contain_sf"/>
</dbReference>
<keyword evidence="2" id="KW-0677">Repeat</keyword>
<keyword evidence="10" id="KW-1133">Transmembrane helix</keyword>
<feature type="domain" description="HECT" evidence="11">
    <location>
        <begin position="1265"/>
        <end position="1427"/>
    </location>
</feature>
<feature type="compositionally biased region" description="Basic and acidic residues" evidence="9">
    <location>
        <begin position="267"/>
        <end position="284"/>
    </location>
</feature>
<dbReference type="GO" id="GO:0008270">
    <property type="term" value="F:zinc ion binding"/>
    <property type="evidence" value="ECO:0007669"/>
    <property type="project" value="UniProtKB-KW"/>
</dbReference>
<comment type="caution">
    <text evidence="8">Lacks conserved residue(s) required for the propagation of feature annotation.</text>
</comment>
<keyword evidence="10" id="KW-0812">Transmembrane</keyword>
<keyword evidence="6 7" id="KW-0040">ANK repeat</keyword>
<evidence type="ECO:0000256" key="2">
    <source>
        <dbReference type="ARBA" id="ARBA00022737"/>
    </source>
</evidence>
<feature type="repeat" description="ANK" evidence="7">
    <location>
        <begin position="955"/>
        <end position="987"/>
    </location>
</feature>
<evidence type="ECO:0000256" key="5">
    <source>
        <dbReference type="ARBA" id="ARBA00022833"/>
    </source>
</evidence>
<dbReference type="InterPro" id="IPR011011">
    <property type="entry name" value="Znf_FYVE_PHD"/>
</dbReference>
<keyword evidence="10" id="KW-0472">Membrane</keyword>
<protein>
    <submittedName>
        <fullName evidence="12 13">HECT domain-containing protein</fullName>
    </submittedName>
</protein>
<dbReference type="PROSITE" id="PS50297">
    <property type="entry name" value="ANK_REP_REGION"/>
    <property type="match status" value="2"/>
</dbReference>
<dbReference type="Proteomes" id="UP000602510">
    <property type="component" value="Unassembled WGS sequence"/>
</dbReference>
<dbReference type="EMBL" id="WSZM01000705">
    <property type="protein sequence ID" value="KAF4030221.1"/>
    <property type="molecule type" value="Genomic_DNA"/>
</dbReference>
<evidence type="ECO:0000256" key="9">
    <source>
        <dbReference type="SAM" id="MobiDB-lite"/>
    </source>
</evidence>
<dbReference type="GO" id="GO:0004842">
    <property type="term" value="F:ubiquitin-protein transferase activity"/>
    <property type="evidence" value="ECO:0007669"/>
    <property type="project" value="InterPro"/>
</dbReference>
<feature type="compositionally biased region" description="Acidic residues" evidence="9">
    <location>
        <begin position="445"/>
        <end position="473"/>
    </location>
</feature>
<feature type="region of interest" description="Disordered" evidence="9">
    <location>
        <begin position="198"/>
        <end position="255"/>
    </location>
</feature>
<dbReference type="InterPro" id="IPR002110">
    <property type="entry name" value="Ankyrin_rpt"/>
</dbReference>
<comment type="caution">
    <text evidence="12">The sequence shown here is derived from an EMBL/GenBank/DDBJ whole genome shotgun (WGS) entry which is preliminary data.</text>
</comment>
<evidence type="ECO:0000313" key="12">
    <source>
        <dbReference type="EMBL" id="KAF4030221.1"/>
    </source>
</evidence>
<dbReference type="PROSITE" id="PS50237">
    <property type="entry name" value="HECT"/>
    <property type="match status" value="1"/>
</dbReference>
<organism evidence="12 14">
    <name type="scientific">Phytophthora infestans</name>
    <name type="common">Potato late blight agent</name>
    <name type="synonym">Botrytis infestans</name>
    <dbReference type="NCBI Taxonomy" id="4787"/>
    <lineage>
        <taxon>Eukaryota</taxon>
        <taxon>Sar</taxon>
        <taxon>Stramenopiles</taxon>
        <taxon>Oomycota</taxon>
        <taxon>Peronosporomycetes</taxon>
        <taxon>Peronosporales</taxon>
        <taxon>Peronosporaceae</taxon>
        <taxon>Phytophthora</taxon>
    </lineage>
</organism>
<dbReference type="EMBL" id="JAACNO010001937">
    <property type="protein sequence ID" value="KAF4136504.1"/>
    <property type="molecule type" value="Genomic_DNA"/>
</dbReference>
<feature type="compositionally biased region" description="Acidic residues" evidence="9">
    <location>
        <begin position="594"/>
        <end position="603"/>
    </location>
</feature>
<evidence type="ECO:0000259" key="11">
    <source>
        <dbReference type="PROSITE" id="PS50237"/>
    </source>
</evidence>
<keyword evidence="14" id="KW-1185">Reference proteome</keyword>
<dbReference type="SMART" id="SM00248">
    <property type="entry name" value="ANK"/>
    <property type="match status" value="4"/>
</dbReference>
<dbReference type="InterPro" id="IPR013083">
    <property type="entry name" value="Znf_RING/FYVE/PHD"/>
</dbReference>
<dbReference type="SUPFAM" id="SSF48403">
    <property type="entry name" value="Ankyrin repeat"/>
    <property type="match status" value="1"/>
</dbReference>
<evidence type="ECO:0000313" key="13">
    <source>
        <dbReference type="EMBL" id="KAF4136504.1"/>
    </source>
</evidence>
<reference evidence="12" key="1">
    <citation type="submission" date="2020-04" db="EMBL/GenBank/DDBJ databases">
        <title>Hybrid Assembly of Korean Phytophthora infestans isolates.</title>
        <authorList>
            <person name="Prokchorchik M."/>
            <person name="Lee Y."/>
            <person name="Seo J."/>
            <person name="Cho J.-H."/>
            <person name="Park Y.-E."/>
            <person name="Jang D.-C."/>
            <person name="Im J.-S."/>
            <person name="Choi J.-G."/>
            <person name="Park H.-J."/>
            <person name="Lee G.-B."/>
            <person name="Lee Y.-G."/>
            <person name="Hong S.-Y."/>
            <person name="Cho K."/>
            <person name="Sohn K.H."/>
        </authorList>
    </citation>
    <scope>NUCLEOTIDE SEQUENCE</scope>
    <source>
        <strain evidence="12">KR_1_A1</strain>
        <strain evidence="13">KR_2_A2</strain>
    </source>
</reference>
<feature type="region of interest" description="Disordered" evidence="9">
    <location>
        <begin position="267"/>
        <end position="603"/>
    </location>
</feature>
<dbReference type="SUPFAM" id="SSF57903">
    <property type="entry name" value="FYVE/PHD zinc finger"/>
    <property type="match status" value="1"/>
</dbReference>
<sequence>MDMRSKAYPALPDGRGLRLVIPRAGDLRFRPQIPATFSQRLYIHADPRRRFWYARFQVRRKFIVMSTQGDLYAKTSVATFTMADLPKKNVLSMPRVARGDLVKVLDLVQCSRSEGQQWELVFARWRNGMETWLPLEVAQLYATNLLQEFYVNSVNSWAFHSRLQPESLLAFRTEVELWLFHTEFQEFYKRLRQKRASGSTVAQAQQQSSQTPDRVPVKPERPTAPVHTSLTPSAPRPVQAGRPPAPVTTAESDPSEAVIQGFEQRRLAREHQERQAQLDHERQQRLLQAQQQRQHRQRIEQQAEEQRRLQRERKERERQVQEQESARRLQHEQQRQKAHDELQRSQKEYQQRLRAQREREERADLQQQEQERQQRAKEQEQLRRRLQQDKPQKKQPVYKQVPTRRQEATTRTQLCQKERQAMSDSHTSSSQRSKDKHSSSIWSNDGDDEYVPPEASDSEDSDPSADSESSEDSFDGRLIRKRRRKRLLYSQVELDDDDDDLPDLSQPPPATRRRNTREDNSDDDPLDGKRVSKRRRRLRQPDSNGRKSKDVEVDLTQLSDEDEDSVDLLTENGVNASVEPSGGGSGSGTSTSELADENGDVDLDDDMDFEPSVLIGEIRCVCGATSVEGYRGQWLQCWKEDCGVWEHADCVGFLTSFETRPLFKYLCSRCDPESYLARCLKASQRILDWLFQCCDSRNSKKLMDLLEGNIGAANLPSDWKNANYGNRTLAMHAARNSLTKCLCYLVDKRKANLFETDSQSRNALHHAALGGSPACCQVLLKRDRKLLLHQDLRGCLPFHLMLQSAKVNYLCVPFIREDLALVGMGDLDSNFPIHYVCQAINRYTVEICRMILAAQPSMLREKSSDGLYPLMILCKAANTDSTPRTSAISARELCRSAKDIIALMLDIDVFGDCLNQTAPNGWPPLHFAAASGNYELVTHLSNIGLCDIQYAAKGSDQTALHIAAHNNHSLCVRALLQEGLNVVAKDTDGWIPMLYAEDAVCVQEFMHYKLTKQLSRLHRMLGKFQQRGLVRRWQRCVAQDPTCFDILNDWCHSDTERIERMEGLLLSSPFLLRLDNKMDYVWRYIIQSIKKSRGHCPLGVENGKLGAQNQSRQKKLAFTFSRKNGCFWKQFVSMGMQLEPEDFRLPIIFSIERGNSSNQGVENREGNLKLVLVRLAAGLLREVPGLLERSSSDDLEKTPLSSDKEELAAQLLGFFMLGELIAHFVLYAVPLSGILDFTAAFLRCIGCKGKYRLARDKAWENAGRSFAAGFEAVLPATLDLFRADELRVLFNGPDMSLNAMQIDWNTAVNWNMSGHEVIGDKEVGSAKTWLPRLINELVEEEQQLVLLFMTGTFQLVNERFFRAEGNSGRITVESFLETDGMLDHDKMYPSMEHKAGILRLPSYSCYEAFKKGMLAAIRYTNQAFLPE</sequence>
<dbReference type="Pfam" id="PF12796">
    <property type="entry name" value="Ank_2"/>
    <property type="match status" value="2"/>
</dbReference>
<gene>
    <name evidence="12" type="ORF">GN244_ATG18005</name>
    <name evidence="13" type="ORF">GN958_ATG14320</name>
</gene>
<feature type="compositionally biased region" description="Acidic residues" evidence="9">
    <location>
        <begin position="493"/>
        <end position="502"/>
    </location>
</feature>
<keyword evidence="1" id="KW-0479">Metal-binding</keyword>
<dbReference type="Pfam" id="PF00632">
    <property type="entry name" value="HECT"/>
    <property type="match status" value="1"/>
</dbReference>
<evidence type="ECO:0000256" key="6">
    <source>
        <dbReference type="ARBA" id="ARBA00023043"/>
    </source>
</evidence>
<dbReference type="InterPro" id="IPR001965">
    <property type="entry name" value="Znf_PHD"/>
</dbReference>
<proteinExistence type="predicted"/>
<evidence type="ECO:0000256" key="1">
    <source>
        <dbReference type="ARBA" id="ARBA00022723"/>
    </source>
</evidence>
<evidence type="ECO:0000256" key="4">
    <source>
        <dbReference type="ARBA" id="ARBA00022786"/>
    </source>
</evidence>